<dbReference type="SMART" id="SM00966">
    <property type="entry name" value="SpoVT_AbrB"/>
    <property type="match status" value="1"/>
</dbReference>
<dbReference type="NCBIfam" id="TIGR01439">
    <property type="entry name" value="lp_hng_hel_AbrB"/>
    <property type="match status" value="1"/>
</dbReference>
<gene>
    <name evidence="2" type="ORF">LCGC14_1047000</name>
</gene>
<protein>
    <recommendedName>
        <fullName evidence="1">SpoVT-AbrB domain-containing protein</fullName>
    </recommendedName>
</protein>
<organism evidence="2">
    <name type="scientific">marine sediment metagenome</name>
    <dbReference type="NCBI Taxonomy" id="412755"/>
    <lineage>
        <taxon>unclassified sequences</taxon>
        <taxon>metagenomes</taxon>
        <taxon>ecological metagenomes</taxon>
    </lineage>
</organism>
<proteinExistence type="predicted"/>
<dbReference type="InterPro" id="IPR037914">
    <property type="entry name" value="SpoVT-AbrB_sf"/>
</dbReference>
<evidence type="ECO:0000259" key="1">
    <source>
        <dbReference type="PROSITE" id="PS51740"/>
    </source>
</evidence>
<sequence length="79" mass="9106">MEIKNSKISTKGQLTIPKEFRDKLNLHSGDEVILYIKDDGIVVKPKVAHLGMLRGLLREEIDINKANEFIQSERKKWST</sequence>
<dbReference type="PANTHER" id="PTHR34860:SF7">
    <property type="entry name" value="TRANSCRIPTION REGULATOR, SPOVT_ABRB FAMILY"/>
    <property type="match status" value="1"/>
</dbReference>
<dbReference type="SUPFAM" id="SSF89447">
    <property type="entry name" value="AbrB/MazE/MraZ-like"/>
    <property type="match status" value="1"/>
</dbReference>
<feature type="domain" description="SpoVT-AbrB" evidence="1">
    <location>
        <begin position="3"/>
        <end position="48"/>
    </location>
</feature>
<dbReference type="InterPro" id="IPR052975">
    <property type="entry name" value="Repressor-like_regulatory"/>
</dbReference>
<dbReference type="PANTHER" id="PTHR34860">
    <property type="entry name" value="REPRESSOR-LIKE PROTEIN SSO7C3"/>
    <property type="match status" value="1"/>
</dbReference>
<reference evidence="2" key="1">
    <citation type="journal article" date="2015" name="Nature">
        <title>Complex archaea that bridge the gap between prokaryotes and eukaryotes.</title>
        <authorList>
            <person name="Spang A."/>
            <person name="Saw J.H."/>
            <person name="Jorgensen S.L."/>
            <person name="Zaremba-Niedzwiedzka K."/>
            <person name="Martijn J."/>
            <person name="Lind A.E."/>
            <person name="van Eijk R."/>
            <person name="Schleper C."/>
            <person name="Guy L."/>
            <person name="Ettema T.J."/>
        </authorList>
    </citation>
    <scope>NUCLEOTIDE SEQUENCE</scope>
</reference>
<dbReference type="EMBL" id="LAZR01004351">
    <property type="protein sequence ID" value="KKN09405.1"/>
    <property type="molecule type" value="Genomic_DNA"/>
</dbReference>
<name>A0A0F9MQ13_9ZZZZ</name>
<dbReference type="InterPro" id="IPR007159">
    <property type="entry name" value="SpoVT-AbrB_dom"/>
</dbReference>
<accession>A0A0F9MQ13</accession>
<dbReference type="Pfam" id="PF04014">
    <property type="entry name" value="MazE_antitoxin"/>
    <property type="match status" value="1"/>
</dbReference>
<dbReference type="AlphaFoldDB" id="A0A0F9MQ13"/>
<comment type="caution">
    <text evidence="2">The sequence shown here is derived from an EMBL/GenBank/DDBJ whole genome shotgun (WGS) entry which is preliminary data.</text>
</comment>
<dbReference type="Gene3D" id="2.10.260.10">
    <property type="match status" value="1"/>
</dbReference>
<evidence type="ECO:0000313" key="2">
    <source>
        <dbReference type="EMBL" id="KKN09405.1"/>
    </source>
</evidence>
<dbReference type="GO" id="GO:0003677">
    <property type="term" value="F:DNA binding"/>
    <property type="evidence" value="ECO:0007669"/>
    <property type="project" value="InterPro"/>
</dbReference>
<dbReference type="PROSITE" id="PS51740">
    <property type="entry name" value="SPOVT_ABRB"/>
    <property type="match status" value="1"/>
</dbReference>